<comment type="caution">
    <text evidence="1">The sequence shown here is derived from an EMBL/GenBank/DDBJ whole genome shotgun (WGS) entry which is preliminary data.</text>
</comment>
<sequence>VCVIYSGYVGNDLLDVDSLTTFFATSSSIENSLSSSSANTTTISTSLTSVCRRTKLARAHGSNTVAISENIDESTFEDAFCATSEVATGRPLCDIFVQKGASQKKCTSQVAMKDYIIKLEIFPRSKIQYVQKKDWWKHASTRALETFSEGSPHYAEVMRVAGGILDYVFKQPNRKTESTSTGFFP</sequence>
<organism evidence="1 2">
    <name type="scientific">Aphis craccivora</name>
    <name type="common">Cowpea aphid</name>
    <dbReference type="NCBI Taxonomy" id="307492"/>
    <lineage>
        <taxon>Eukaryota</taxon>
        <taxon>Metazoa</taxon>
        <taxon>Ecdysozoa</taxon>
        <taxon>Arthropoda</taxon>
        <taxon>Hexapoda</taxon>
        <taxon>Insecta</taxon>
        <taxon>Pterygota</taxon>
        <taxon>Neoptera</taxon>
        <taxon>Paraneoptera</taxon>
        <taxon>Hemiptera</taxon>
        <taxon>Sternorrhyncha</taxon>
        <taxon>Aphidomorpha</taxon>
        <taxon>Aphidoidea</taxon>
        <taxon>Aphididae</taxon>
        <taxon>Aphidini</taxon>
        <taxon>Aphis</taxon>
        <taxon>Aphis</taxon>
    </lineage>
</organism>
<dbReference type="AlphaFoldDB" id="A0A6G0VX66"/>
<protein>
    <submittedName>
        <fullName evidence="1">Uncharacterized protein</fullName>
    </submittedName>
</protein>
<name>A0A6G0VX66_APHCR</name>
<dbReference type="EMBL" id="VUJU01010843">
    <property type="protein sequence ID" value="KAF0712751.1"/>
    <property type="molecule type" value="Genomic_DNA"/>
</dbReference>
<dbReference type="Proteomes" id="UP000478052">
    <property type="component" value="Unassembled WGS sequence"/>
</dbReference>
<accession>A0A6G0VX66</accession>
<feature type="non-terminal residue" evidence="1">
    <location>
        <position position="185"/>
    </location>
</feature>
<proteinExistence type="predicted"/>
<evidence type="ECO:0000313" key="1">
    <source>
        <dbReference type="EMBL" id="KAF0712751.1"/>
    </source>
</evidence>
<keyword evidence="2" id="KW-1185">Reference proteome</keyword>
<feature type="non-terminal residue" evidence="1">
    <location>
        <position position="1"/>
    </location>
</feature>
<evidence type="ECO:0000313" key="2">
    <source>
        <dbReference type="Proteomes" id="UP000478052"/>
    </source>
</evidence>
<gene>
    <name evidence="1" type="ORF">FWK35_00032917</name>
</gene>
<reference evidence="1 2" key="1">
    <citation type="submission" date="2019-08" db="EMBL/GenBank/DDBJ databases">
        <title>Whole genome of Aphis craccivora.</title>
        <authorList>
            <person name="Voronova N.V."/>
            <person name="Shulinski R.S."/>
            <person name="Bandarenka Y.V."/>
            <person name="Zhorov D.G."/>
            <person name="Warner D."/>
        </authorList>
    </citation>
    <scope>NUCLEOTIDE SEQUENCE [LARGE SCALE GENOMIC DNA]</scope>
    <source>
        <strain evidence="1">180601</strain>
        <tissue evidence="1">Whole Body</tissue>
    </source>
</reference>